<dbReference type="InterPro" id="IPR051369">
    <property type="entry name" value="GST_Theta"/>
</dbReference>
<dbReference type="InterPro" id="IPR040079">
    <property type="entry name" value="Glutathione_S-Trfase"/>
</dbReference>
<dbReference type="PANTHER" id="PTHR43917">
    <property type="match status" value="1"/>
</dbReference>
<dbReference type="FunFam" id="3.40.30.10:FF:000176">
    <property type="entry name" value="Glutathione S-transferase theta-1"/>
    <property type="match status" value="1"/>
</dbReference>
<evidence type="ECO:0000256" key="7">
    <source>
        <dbReference type="ARBA" id="ARBA00047960"/>
    </source>
</evidence>
<dbReference type="Gene3D" id="3.40.30.10">
    <property type="entry name" value="Glutaredoxin"/>
    <property type="match status" value="1"/>
</dbReference>
<dbReference type="PROSITE" id="PS50405">
    <property type="entry name" value="GST_CTER"/>
    <property type="match status" value="1"/>
</dbReference>
<evidence type="ECO:0000256" key="2">
    <source>
        <dbReference type="ARBA" id="ARBA00009899"/>
    </source>
</evidence>
<evidence type="ECO:0000256" key="5">
    <source>
        <dbReference type="ARBA" id="ARBA00022490"/>
    </source>
</evidence>
<evidence type="ECO:0000259" key="9">
    <source>
        <dbReference type="PROSITE" id="PS50405"/>
    </source>
</evidence>
<comment type="subunit">
    <text evidence="3">Homodimer.</text>
</comment>
<dbReference type="InterPro" id="IPR040075">
    <property type="entry name" value="GST_N_Theta"/>
</dbReference>
<dbReference type="SFLD" id="SFLDG01153">
    <property type="entry name" value="Main.4:_Theta-like"/>
    <property type="match status" value="1"/>
</dbReference>
<dbReference type="InterPro" id="IPR004045">
    <property type="entry name" value="Glutathione_S-Trfase_N"/>
</dbReference>
<dbReference type="Pfam" id="PF00043">
    <property type="entry name" value="GST_C"/>
    <property type="match status" value="1"/>
</dbReference>
<dbReference type="Pfam" id="PF02798">
    <property type="entry name" value="GST_N"/>
    <property type="match status" value="1"/>
</dbReference>
<dbReference type="PROSITE" id="PS50404">
    <property type="entry name" value="GST_NTER"/>
    <property type="match status" value="1"/>
</dbReference>
<protein>
    <recommendedName>
        <fullName evidence="4">glutathione transferase</fullName>
        <ecNumber evidence="4">2.5.1.18</ecNumber>
    </recommendedName>
</protein>
<comment type="similarity">
    <text evidence="2">Belongs to the GST superfamily. Theta family.</text>
</comment>
<keyword evidence="6 10" id="KW-0808">Transferase</keyword>
<comment type="subcellular location">
    <subcellularLocation>
        <location evidence="1">Cytoplasm</location>
    </subcellularLocation>
</comment>
<dbReference type="EMBL" id="GIIL01000741">
    <property type="protein sequence ID" value="NOV44467.1"/>
    <property type="molecule type" value="Transcribed_RNA"/>
</dbReference>
<dbReference type="InterPro" id="IPR010987">
    <property type="entry name" value="Glutathione-S-Trfase_C-like"/>
</dbReference>
<name>A0A6M2DI15_XENCH</name>
<dbReference type="SUPFAM" id="SSF47616">
    <property type="entry name" value="GST C-terminal domain-like"/>
    <property type="match status" value="1"/>
</dbReference>
<dbReference type="FunFam" id="1.20.1050.10:FF:000008">
    <property type="entry name" value="Glutathione S-transferase theta-1"/>
    <property type="match status" value="1"/>
</dbReference>
<dbReference type="CDD" id="cd03050">
    <property type="entry name" value="GST_N_Theta"/>
    <property type="match status" value="1"/>
</dbReference>
<dbReference type="SFLD" id="SFLDS00019">
    <property type="entry name" value="Glutathione_Transferase_(cytos"/>
    <property type="match status" value="1"/>
</dbReference>
<dbReference type="InterPro" id="IPR040077">
    <property type="entry name" value="GST_C_Theta"/>
</dbReference>
<dbReference type="InterPro" id="IPR004046">
    <property type="entry name" value="GST_C"/>
</dbReference>
<dbReference type="SUPFAM" id="SSF52833">
    <property type="entry name" value="Thioredoxin-like"/>
    <property type="match status" value="1"/>
</dbReference>
<organism evidence="10">
    <name type="scientific">Xenopsylla cheopis</name>
    <name type="common">Oriental rat flea</name>
    <name type="synonym">Pulex cheopis</name>
    <dbReference type="NCBI Taxonomy" id="163159"/>
    <lineage>
        <taxon>Eukaryota</taxon>
        <taxon>Metazoa</taxon>
        <taxon>Ecdysozoa</taxon>
        <taxon>Arthropoda</taxon>
        <taxon>Hexapoda</taxon>
        <taxon>Insecta</taxon>
        <taxon>Pterygota</taxon>
        <taxon>Neoptera</taxon>
        <taxon>Endopterygota</taxon>
        <taxon>Siphonaptera</taxon>
        <taxon>Pulicidae</taxon>
        <taxon>Xenopsyllinae</taxon>
        <taxon>Xenopsylla</taxon>
    </lineage>
</organism>
<evidence type="ECO:0000313" key="10">
    <source>
        <dbReference type="EMBL" id="NOV44467.1"/>
    </source>
</evidence>
<reference evidence="10" key="1">
    <citation type="submission" date="2020-03" db="EMBL/GenBank/DDBJ databases">
        <title>Transcriptomic Profiling of the Digestive Tract of the Rat Flea, Xenopsylla cheopis, Following Blood Feeding and Infection with Yersinia pestis.</title>
        <authorList>
            <person name="Bland D.M."/>
            <person name="Martens C.A."/>
            <person name="Virtaneva K."/>
            <person name="Kanakabandi K."/>
            <person name="Long D."/>
            <person name="Rosenke R."/>
            <person name="Saturday G.A."/>
            <person name="Hoyt F.H."/>
            <person name="Bruno D.P."/>
            <person name="Ribeiro J.M.C."/>
            <person name="Hinnebusch J."/>
        </authorList>
    </citation>
    <scope>NUCLEOTIDE SEQUENCE</scope>
</reference>
<keyword evidence="5" id="KW-0963">Cytoplasm</keyword>
<feature type="domain" description="GST C-terminal" evidence="9">
    <location>
        <begin position="88"/>
        <end position="217"/>
    </location>
</feature>
<accession>A0A6M2DI15</accession>
<evidence type="ECO:0000259" key="8">
    <source>
        <dbReference type="PROSITE" id="PS50404"/>
    </source>
</evidence>
<evidence type="ECO:0000256" key="1">
    <source>
        <dbReference type="ARBA" id="ARBA00004496"/>
    </source>
</evidence>
<dbReference type="Gene3D" id="1.20.1050.10">
    <property type="match status" value="1"/>
</dbReference>
<dbReference type="InterPro" id="IPR036249">
    <property type="entry name" value="Thioredoxin-like_sf"/>
</dbReference>
<dbReference type="GO" id="GO:0006749">
    <property type="term" value="P:glutathione metabolic process"/>
    <property type="evidence" value="ECO:0007669"/>
    <property type="project" value="TreeGrafter"/>
</dbReference>
<comment type="catalytic activity">
    <reaction evidence="7">
        <text>RX + glutathione = an S-substituted glutathione + a halide anion + H(+)</text>
        <dbReference type="Rhea" id="RHEA:16437"/>
        <dbReference type="ChEBI" id="CHEBI:15378"/>
        <dbReference type="ChEBI" id="CHEBI:16042"/>
        <dbReference type="ChEBI" id="CHEBI:17792"/>
        <dbReference type="ChEBI" id="CHEBI:57925"/>
        <dbReference type="ChEBI" id="CHEBI:90779"/>
        <dbReference type="EC" id="2.5.1.18"/>
    </reaction>
</comment>
<dbReference type="EC" id="2.5.1.18" evidence="4"/>
<dbReference type="PANTHER" id="PTHR43917:SF8">
    <property type="entry name" value="GH16740P-RELATED"/>
    <property type="match status" value="1"/>
</dbReference>
<dbReference type="AlphaFoldDB" id="A0A6M2DI15"/>
<evidence type="ECO:0000256" key="3">
    <source>
        <dbReference type="ARBA" id="ARBA00011738"/>
    </source>
</evidence>
<evidence type="ECO:0000256" key="6">
    <source>
        <dbReference type="ARBA" id="ARBA00022679"/>
    </source>
</evidence>
<sequence length="222" mass="26049">MSLKLYFDLMSQPSRALFIYLQTAKVPFEPCLVPLVKNAQLKPDYAQINRFQKVPCIDDKGFKLAESVAIFRYLARTYPTEDHWYPKDSKQQALVDEFLEWHHIGLRVPCGTYFVNKWLLPLKTGQEVPEGKIKESKAQMIQALDLFEKHWLKDRTFMAGDKISIADIMGACELEQTKIAGFDTAEGRPKFQEWLERVRKELNPHYDEAHKFVYKIFEDQKQ</sequence>
<evidence type="ECO:0000256" key="4">
    <source>
        <dbReference type="ARBA" id="ARBA00012452"/>
    </source>
</evidence>
<dbReference type="InterPro" id="IPR036282">
    <property type="entry name" value="Glutathione-S-Trfase_C_sf"/>
</dbReference>
<feature type="domain" description="GST N-terminal" evidence="8">
    <location>
        <begin position="1"/>
        <end position="82"/>
    </location>
</feature>
<dbReference type="GO" id="GO:0005737">
    <property type="term" value="C:cytoplasm"/>
    <property type="evidence" value="ECO:0007669"/>
    <property type="project" value="UniProtKB-SubCell"/>
</dbReference>
<dbReference type="GO" id="GO:0004364">
    <property type="term" value="F:glutathione transferase activity"/>
    <property type="evidence" value="ECO:0007669"/>
    <property type="project" value="UniProtKB-EC"/>
</dbReference>
<dbReference type="CDD" id="cd03183">
    <property type="entry name" value="GST_C_Theta"/>
    <property type="match status" value="1"/>
</dbReference>
<dbReference type="SFLD" id="SFLDG00358">
    <property type="entry name" value="Main_(cytGST)"/>
    <property type="match status" value="1"/>
</dbReference>
<proteinExistence type="inferred from homology"/>